<evidence type="ECO:0000256" key="2">
    <source>
        <dbReference type="ARBA" id="ARBA00022692"/>
    </source>
</evidence>
<dbReference type="EMBL" id="ML170572">
    <property type="protein sequence ID" value="TDL13513.1"/>
    <property type="molecule type" value="Genomic_DNA"/>
</dbReference>
<dbReference type="Pfam" id="PF07690">
    <property type="entry name" value="MFS_1"/>
    <property type="match status" value="1"/>
</dbReference>
<evidence type="ECO:0000256" key="1">
    <source>
        <dbReference type="ARBA" id="ARBA00004141"/>
    </source>
</evidence>
<evidence type="ECO:0000256" key="6">
    <source>
        <dbReference type="SAM" id="Phobius"/>
    </source>
</evidence>
<protein>
    <submittedName>
        <fullName evidence="8">MFS polyamine transporter</fullName>
    </submittedName>
</protein>
<feature type="transmembrane region" description="Helical" evidence="6">
    <location>
        <begin position="334"/>
        <end position="353"/>
    </location>
</feature>
<feature type="transmembrane region" description="Helical" evidence="6">
    <location>
        <begin position="126"/>
        <end position="145"/>
    </location>
</feature>
<organism evidence="8 9">
    <name type="scientific">Rickenella mellea</name>
    <dbReference type="NCBI Taxonomy" id="50990"/>
    <lineage>
        <taxon>Eukaryota</taxon>
        <taxon>Fungi</taxon>
        <taxon>Dikarya</taxon>
        <taxon>Basidiomycota</taxon>
        <taxon>Agaricomycotina</taxon>
        <taxon>Agaricomycetes</taxon>
        <taxon>Hymenochaetales</taxon>
        <taxon>Rickenellaceae</taxon>
        <taxon>Rickenella</taxon>
    </lineage>
</organism>
<comment type="subcellular location">
    <subcellularLocation>
        <location evidence="1">Membrane</location>
        <topology evidence="1">Multi-pass membrane protein</topology>
    </subcellularLocation>
</comment>
<dbReference type="STRING" id="50990.A0A4Y7PDY8"/>
<feature type="transmembrane region" description="Helical" evidence="6">
    <location>
        <begin position="472"/>
        <end position="491"/>
    </location>
</feature>
<evidence type="ECO:0000313" key="9">
    <source>
        <dbReference type="Proteomes" id="UP000294933"/>
    </source>
</evidence>
<dbReference type="PROSITE" id="PS50850">
    <property type="entry name" value="MFS"/>
    <property type="match status" value="1"/>
</dbReference>
<evidence type="ECO:0000313" key="8">
    <source>
        <dbReference type="EMBL" id="TDL13513.1"/>
    </source>
</evidence>
<evidence type="ECO:0000256" key="3">
    <source>
        <dbReference type="ARBA" id="ARBA00022989"/>
    </source>
</evidence>
<dbReference type="GO" id="GO:0016020">
    <property type="term" value="C:membrane"/>
    <property type="evidence" value="ECO:0007669"/>
    <property type="project" value="UniProtKB-SubCell"/>
</dbReference>
<evidence type="ECO:0000259" key="7">
    <source>
        <dbReference type="PROSITE" id="PS50850"/>
    </source>
</evidence>
<feature type="compositionally biased region" description="Polar residues" evidence="5">
    <location>
        <begin position="1"/>
        <end position="16"/>
    </location>
</feature>
<feature type="transmembrane region" description="Helical" evidence="6">
    <location>
        <begin position="57"/>
        <end position="81"/>
    </location>
</feature>
<sequence>MVNQSIPKAEYSSPSIDTDHPKALETGEYPKNELILVDWEGPDDMENPKNWTFKEKWILTVIVSTFTFISPVSSSMIAPASDKVALDFGTNNGVVIAMITSVFVLAYALGPLVLGPLSEIYGRSRVLQGANFFYLVWNIACGFSQNTGQLIAFRFLAGLGGSAPFAVGAGVLGDCWKPEERGQAIAVYSFAPILGPVVGPVIGAWIADRTTWRWVFWSTSIADGVVQILGFIFLRETYAPLLLERKSLAVKQSLGISSDYQPHIKTIYQISDKNWQAFFAKSIVRPFTLFVCEPIIQVLGIYMAFVYGLLYLMLTSIPSIFRRVYEEPMGVAGFHYFALGIGSTVASLANARLSDRTYIHFKEKHGGVGKPEFRLVSMVLGSVLFPLGLFIAGWCAEQHIHWIVTDLGILFIGAGIILIFQSVQAYMIDSFTLYAASAMAAVVCLRSLTGFGFPLFAPAMYRALGYGKGDTILATFGILIGCPAPWLFWHYGERLRQRSRYTK</sequence>
<name>A0A4Y7PDY8_9AGAM</name>
<dbReference type="InterPro" id="IPR011701">
    <property type="entry name" value="MFS"/>
</dbReference>
<feature type="transmembrane region" description="Helical" evidence="6">
    <location>
        <begin position="287"/>
        <end position="314"/>
    </location>
</feature>
<keyword evidence="9" id="KW-1185">Reference proteome</keyword>
<keyword evidence="4 6" id="KW-0472">Membrane</keyword>
<dbReference type="GO" id="GO:0022857">
    <property type="term" value="F:transmembrane transporter activity"/>
    <property type="evidence" value="ECO:0007669"/>
    <property type="project" value="InterPro"/>
</dbReference>
<evidence type="ECO:0000256" key="4">
    <source>
        <dbReference type="ARBA" id="ARBA00023136"/>
    </source>
</evidence>
<dbReference type="OrthoDB" id="6770063at2759"/>
<evidence type="ECO:0000256" key="5">
    <source>
        <dbReference type="SAM" id="MobiDB-lite"/>
    </source>
</evidence>
<feature type="transmembrane region" description="Helical" evidence="6">
    <location>
        <begin position="373"/>
        <end position="394"/>
    </location>
</feature>
<feature type="transmembrane region" description="Helical" evidence="6">
    <location>
        <begin position="93"/>
        <end position="114"/>
    </location>
</feature>
<dbReference type="SUPFAM" id="SSF103473">
    <property type="entry name" value="MFS general substrate transporter"/>
    <property type="match status" value="1"/>
</dbReference>
<dbReference type="Proteomes" id="UP000294933">
    <property type="component" value="Unassembled WGS sequence"/>
</dbReference>
<dbReference type="Gene3D" id="1.20.1250.20">
    <property type="entry name" value="MFS general substrate transporter like domains"/>
    <property type="match status" value="1"/>
</dbReference>
<dbReference type="CDD" id="cd17323">
    <property type="entry name" value="MFS_Tpo1_MDR_like"/>
    <property type="match status" value="1"/>
</dbReference>
<feature type="region of interest" description="Disordered" evidence="5">
    <location>
        <begin position="1"/>
        <end position="24"/>
    </location>
</feature>
<gene>
    <name evidence="8" type="ORF">BD410DRAFT_846869</name>
</gene>
<dbReference type="FunFam" id="1.20.1250.20:FF:000011">
    <property type="entry name" value="MFS multidrug transporter, putative"/>
    <property type="match status" value="1"/>
</dbReference>
<dbReference type="InterPro" id="IPR020846">
    <property type="entry name" value="MFS_dom"/>
</dbReference>
<keyword evidence="2 6" id="KW-0812">Transmembrane</keyword>
<dbReference type="InterPro" id="IPR036259">
    <property type="entry name" value="MFS_trans_sf"/>
</dbReference>
<feature type="transmembrane region" description="Helical" evidence="6">
    <location>
        <begin position="432"/>
        <end position="452"/>
    </location>
</feature>
<feature type="transmembrane region" description="Helical" evidence="6">
    <location>
        <begin position="400"/>
        <end position="420"/>
    </location>
</feature>
<feature type="transmembrane region" description="Helical" evidence="6">
    <location>
        <begin position="151"/>
        <end position="173"/>
    </location>
</feature>
<accession>A0A4Y7PDY8</accession>
<dbReference type="PANTHER" id="PTHR23502">
    <property type="entry name" value="MAJOR FACILITATOR SUPERFAMILY"/>
    <property type="match status" value="1"/>
</dbReference>
<reference evidence="8 9" key="1">
    <citation type="submission" date="2018-06" db="EMBL/GenBank/DDBJ databases">
        <title>A transcriptomic atlas of mushroom development highlights an independent origin of complex multicellularity.</title>
        <authorList>
            <consortium name="DOE Joint Genome Institute"/>
            <person name="Krizsan K."/>
            <person name="Almasi E."/>
            <person name="Merenyi Z."/>
            <person name="Sahu N."/>
            <person name="Viragh M."/>
            <person name="Koszo T."/>
            <person name="Mondo S."/>
            <person name="Kiss B."/>
            <person name="Balint B."/>
            <person name="Kues U."/>
            <person name="Barry K."/>
            <person name="Hegedus J.C."/>
            <person name="Henrissat B."/>
            <person name="Johnson J."/>
            <person name="Lipzen A."/>
            <person name="Ohm R."/>
            <person name="Nagy I."/>
            <person name="Pangilinan J."/>
            <person name="Yan J."/>
            <person name="Xiong Y."/>
            <person name="Grigoriev I.V."/>
            <person name="Hibbett D.S."/>
            <person name="Nagy L.G."/>
        </authorList>
    </citation>
    <scope>NUCLEOTIDE SEQUENCE [LARGE SCALE GENOMIC DNA]</scope>
    <source>
        <strain evidence="8 9">SZMC22713</strain>
    </source>
</reference>
<dbReference type="PANTHER" id="PTHR23502:SF60">
    <property type="entry name" value="MAJOR FACILITATOR SUPERFAMILY (MFS) PROFILE DOMAIN-CONTAINING PROTEIN-RELATED"/>
    <property type="match status" value="1"/>
</dbReference>
<proteinExistence type="predicted"/>
<feature type="transmembrane region" description="Helical" evidence="6">
    <location>
        <begin position="212"/>
        <end position="234"/>
    </location>
</feature>
<feature type="domain" description="Major facilitator superfamily (MFS) profile" evidence="7">
    <location>
        <begin position="59"/>
        <end position="495"/>
    </location>
</feature>
<dbReference type="AlphaFoldDB" id="A0A4Y7PDY8"/>
<dbReference type="VEuPathDB" id="FungiDB:BD410DRAFT_846869"/>
<keyword evidence="3 6" id="KW-1133">Transmembrane helix</keyword>
<feature type="transmembrane region" description="Helical" evidence="6">
    <location>
        <begin position="185"/>
        <end position="206"/>
    </location>
</feature>